<dbReference type="InterPro" id="IPR046431">
    <property type="entry name" value="FAF_dom"/>
</dbReference>
<feature type="compositionally biased region" description="Acidic residues" evidence="2">
    <location>
        <begin position="232"/>
        <end position="278"/>
    </location>
</feature>
<evidence type="ECO:0000256" key="1">
    <source>
        <dbReference type="ARBA" id="ARBA00008690"/>
    </source>
</evidence>
<dbReference type="Pfam" id="PF11250">
    <property type="entry name" value="FAF"/>
    <property type="match status" value="1"/>
</dbReference>
<feature type="compositionally biased region" description="Polar residues" evidence="2">
    <location>
        <begin position="163"/>
        <end position="181"/>
    </location>
</feature>
<dbReference type="EMBL" id="JBCGBO010000005">
    <property type="protein sequence ID" value="KAK9201671.1"/>
    <property type="molecule type" value="Genomic_DNA"/>
</dbReference>
<dbReference type="AlphaFoldDB" id="A0AAP0MEM1"/>
<keyword evidence="5" id="KW-1185">Reference proteome</keyword>
<feature type="region of interest" description="Disordered" evidence="2">
    <location>
        <begin position="38"/>
        <end position="73"/>
    </location>
</feature>
<dbReference type="InterPro" id="IPR021410">
    <property type="entry name" value="FAF"/>
</dbReference>
<feature type="domain" description="FAF" evidence="3">
    <location>
        <begin position="167"/>
        <end position="219"/>
    </location>
</feature>
<evidence type="ECO:0000313" key="5">
    <source>
        <dbReference type="Proteomes" id="UP001428341"/>
    </source>
</evidence>
<protein>
    <recommendedName>
        <fullName evidence="3">FAF domain-containing protein</fullName>
    </recommendedName>
</protein>
<dbReference type="Proteomes" id="UP001428341">
    <property type="component" value="Unassembled WGS sequence"/>
</dbReference>
<feature type="compositionally biased region" description="Polar residues" evidence="2">
    <location>
        <begin position="52"/>
        <end position="63"/>
    </location>
</feature>
<organism evidence="4 5">
    <name type="scientific">Citrus x changshan-huyou</name>
    <dbReference type="NCBI Taxonomy" id="2935761"/>
    <lineage>
        <taxon>Eukaryota</taxon>
        <taxon>Viridiplantae</taxon>
        <taxon>Streptophyta</taxon>
        <taxon>Embryophyta</taxon>
        <taxon>Tracheophyta</taxon>
        <taxon>Spermatophyta</taxon>
        <taxon>Magnoliopsida</taxon>
        <taxon>eudicotyledons</taxon>
        <taxon>Gunneridae</taxon>
        <taxon>Pentapetalae</taxon>
        <taxon>rosids</taxon>
        <taxon>malvids</taxon>
        <taxon>Sapindales</taxon>
        <taxon>Rutaceae</taxon>
        <taxon>Aurantioideae</taxon>
        <taxon>Citrus</taxon>
    </lineage>
</organism>
<feature type="region of interest" description="Disordered" evidence="2">
    <location>
        <begin position="227"/>
        <end position="288"/>
    </location>
</feature>
<sequence>MTSSSVCQGLQSCLEPLLVEPRVLRLNLAPSKSIIFPSIPASSEPHNKENKTNTIRETNNKNNDFSDDMKSDKSEDTGGWSFLQCLSKETAAAHKKEYVHPLVKRSASMLSEKSLEMCTESLGSETGSQNSYHDMITADTMFINNNTATKLTRESFASKRTNRSTVSFPPPLTSISGSNGVQVRPRREGGRLVLQAVTVSSSQSYFHAERSGGRLRLCLVVKDADRSPYADDQVEEEGGGEEEDDDEDEDEEEEEEEEEEFEHGDEEVCCEGDEDTEGTTENVRGEIGIEKLTRPSRCKEGGRGAGNKLLFEPFWVAT</sequence>
<evidence type="ECO:0000256" key="2">
    <source>
        <dbReference type="SAM" id="MobiDB-lite"/>
    </source>
</evidence>
<comment type="similarity">
    <text evidence="1">Belongs to the fantastic four family.</text>
</comment>
<comment type="caution">
    <text evidence="4">The sequence shown here is derived from an EMBL/GenBank/DDBJ whole genome shotgun (WGS) entry which is preliminary data.</text>
</comment>
<accession>A0AAP0MEM1</accession>
<gene>
    <name evidence="4" type="ORF">WN944_016877</name>
</gene>
<name>A0AAP0MEM1_9ROSI</name>
<reference evidence="4 5" key="1">
    <citation type="submission" date="2024-05" db="EMBL/GenBank/DDBJ databases">
        <title>Haplotype-resolved chromosome-level genome assembly of Huyou (Citrus changshanensis).</title>
        <authorList>
            <person name="Miao C."/>
            <person name="Chen W."/>
            <person name="Wu Y."/>
            <person name="Wang L."/>
            <person name="Zhao S."/>
            <person name="Grierson D."/>
            <person name="Xu C."/>
            <person name="Chen K."/>
        </authorList>
    </citation>
    <scope>NUCLEOTIDE SEQUENCE [LARGE SCALE GENOMIC DNA]</scope>
    <source>
        <strain evidence="4">01-14</strain>
        <tissue evidence="4">Leaf</tissue>
    </source>
</reference>
<dbReference type="PANTHER" id="PTHR33155:SF8">
    <property type="entry name" value="PROTEIN FANTASTIC FOUR 1"/>
    <property type="match status" value="1"/>
</dbReference>
<dbReference type="PANTHER" id="PTHR33155">
    <property type="entry name" value="FANTASTIC FOUR-LIKE PROTEIN (DUF3049)"/>
    <property type="match status" value="1"/>
</dbReference>
<evidence type="ECO:0000259" key="3">
    <source>
        <dbReference type="Pfam" id="PF11250"/>
    </source>
</evidence>
<proteinExistence type="inferred from homology"/>
<feature type="region of interest" description="Disordered" evidence="2">
    <location>
        <begin position="156"/>
        <end position="184"/>
    </location>
</feature>
<evidence type="ECO:0000313" key="4">
    <source>
        <dbReference type="EMBL" id="KAK9201671.1"/>
    </source>
</evidence>